<organism evidence="1 2">
    <name type="scientific">Anaeromicrobium sediminis</name>
    <dbReference type="NCBI Taxonomy" id="1478221"/>
    <lineage>
        <taxon>Bacteria</taxon>
        <taxon>Bacillati</taxon>
        <taxon>Bacillota</taxon>
        <taxon>Clostridia</taxon>
        <taxon>Peptostreptococcales</taxon>
        <taxon>Thermotaleaceae</taxon>
        <taxon>Anaeromicrobium</taxon>
    </lineage>
</organism>
<dbReference type="NCBIfam" id="TIGR02532">
    <property type="entry name" value="IV_pilin_GFxxxE"/>
    <property type="match status" value="1"/>
</dbReference>
<protein>
    <submittedName>
        <fullName evidence="1">Uncharacterized protein</fullName>
    </submittedName>
</protein>
<dbReference type="Pfam" id="PF07963">
    <property type="entry name" value="N_methyl"/>
    <property type="match status" value="1"/>
</dbReference>
<comment type="caution">
    <text evidence="1">The sequence shown here is derived from an EMBL/GenBank/DDBJ whole genome shotgun (WGS) entry which is preliminary data.</text>
</comment>
<dbReference type="AlphaFoldDB" id="A0A267MQE9"/>
<dbReference type="RefSeq" id="WP_095129892.1">
    <property type="nucleotide sequence ID" value="NZ_NIBG01000001.1"/>
</dbReference>
<dbReference type="InterPro" id="IPR012902">
    <property type="entry name" value="N_methyl_site"/>
</dbReference>
<name>A0A267MQE9_9FIRM</name>
<gene>
    <name evidence="1" type="ORF">CCE28_00520</name>
</gene>
<evidence type="ECO:0000313" key="2">
    <source>
        <dbReference type="Proteomes" id="UP000216024"/>
    </source>
</evidence>
<evidence type="ECO:0000313" key="1">
    <source>
        <dbReference type="EMBL" id="PAB60950.1"/>
    </source>
</evidence>
<sequence>MKKFEKGMTLIEVLICLVLLTTISSIGIKSCVLLNKMKKLHTYNHMTKSVNMMEEFKGRKKLKEEIDVSNYNNMTLITIKGEEVLYRLQGNHDLFNGEIHEEYEAYNGDM</sequence>
<dbReference type="EMBL" id="NIBG01000001">
    <property type="protein sequence ID" value="PAB60950.1"/>
    <property type="molecule type" value="Genomic_DNA"/>
</dbReference>
<accession>A0A267MQE9</accession>
<proteinExistence type="predicted"/>
<dbReference type="Proteomes" id="UP000216024">
    <property type="component" value="Unassembled WGS sequence"/>
</dbReference>
<reference evidence="1 2" key="1">
    <citation type="submission" date="2017-06" db="EMBL/GenBank/DDBJ databases">
        <title>Draft genome sequence of anaerobic fermentative bacterium Anaeromicrobium sediminis DY2726D isolated from West Pacific Ocean sediments.</title>
        <authorList>
            <person name="Zeng X."/>
        </authorList>
    </citation>
    <scope>NUCLEOTIDE SEQUENCE [LARGE SCALE GENOMIC DNA]</scope>
    <source>
        <strain evidence="1 2">DY2726D</strain>
    </source>
</reference>
<keyword evidence="2" id="KW-1185">Reference proteome</keyword>